<dbReference type="RefSeq" id="XP_053018455.1">
    <property type="nucleotide sequence ID" value="XM_053167216.1"/>
</dbReference>
<keyword evidence="2" id="KW-0732">Signal</keyword>
<feature type="compositionally biased region" description="Pro residues" evidence="1">
    <location>
        <begin position="194"/>
        <end position="205"/>
    </location>
</feature>
<dbReference type="GeneID" id="77808111"/>
<feature type="signal peptide" evidence="2">
    <location>
        <begin position="1"/>
        <end position="18"/>
    </location>
</feature>
<feature type="region of interest" description="Disordered" evidence="1">
    <location>
        <begin position="522"/>
        <end position="592"/>
    </location>
</feature>
<feature type="compositionally biased region" description="Basic and acidic residues" evidence="1">
    <location>
        <begin position="278"/>
        <end position="291"/>
    </location>
</feature>
<dbReference type="Proteomes" id="UP001164743">
    <property type="component" value="Chromosome 3A"/>
</dbReference>
<proteinExistence type="predicted"/>
<feature type="compositionally biased region" description="Basic and acidic residues" evidence="1">
    <location>
        <begin position="534"/>
        <end position="546"/>
    </location>
</feature>
<evidence type="ECO:0000313" key="4">
    <source>
        <dbReference type="Proteomes" id="UP001164743"/>
    </source>
</evidence>
<gene>
    <name evidence="3" type="ORF">PtA15_3A265</name>
</gene>
<sequence length="592" mass="61848">MQRREWCVHLGLGFRVTGLCLSGGYEDSPIAGAPSGARVWAGKGLQAICPASTRFEEGRRPAGLLGEACFLGAVLVADDGDVLGGEGLRAAGRLAVVLAVGPAWLAATTVGGEVSWAVWAGADWTVEGVRALGVAAVGVLHQPLGQSGRSAQTKSAGPSLGVGHRQRGNLTGAAPSSPTPFPPHIHSHLEHTPWPTPDRNPCPAPDRPRHPPTHTHPHSSQHPCPPPSLSPHTHEHAPPTGTRPPRAPGSAKQANDTADALLTLSLPPSPRRTPGAAEKTHAPDEAADSRSRAAAPARDSRLPVGDPPDVPTAHNRPRSFCRRMERESAEGARWASVEEHRAPAPPVANTPDGRAHQTHLSARPTRRASAASLPPPSRLSSPWPTLPAGAPDAGKRRGLVSEEAGCTGCVQPWPGGASRAPHPRSSLPRTQPRLAASLSATARRTPSSRPRAAPCAHTPASLARTPSRLPSHTRRCAWSMGRWLPPHGLRRISRATPAACISDAECRGARGRALEIHAIEASSQAPARATMRKKNADEAESNDHRLLASRTPRTDNQGSGLVANGRLGSGGAQSATHSTAASCGRMAGEMRA</sequence>
<name>A0ABY7CCR1_9BASI</name>
<keyword evidence="4" id="KW-1185">Reference proteome</keyword>
<evidence type="ECO:0000256" key="2">
    <source>
        <dbReference type="SAM" id="SignalP"/>
    </source>
</evidence>
<reference evidence="3" key="1">
    <citation type="submission" date="2022-10" db="EMBL/GenBank/DDBJ databases">
        <title>Puccinia triticina Genome sequencing and assembly.</title>
        <authorList>
            <person name="Li C."/>
        </authorList>
    </citation>
    <scope>NUCLEOTIDE SEQUENCE</scope>
    <source>
        <strain evidence="3">Pt15</strain>
    </source>
</reference>
<protein>
    <submittedName>
        <fullName evidence="3">Uncharacterized protein</fullName>
    </submittedName>
</protein>
<feature type="chain" id="PRO_5047469949" evidence="2">
    <location>
        <begin position="19"/>
        <end position="592"/>
    </location>
</feature>
<feature type="compositionally biased region" description="Polar residues" evidence="1">
    <location>
        <begin position="145"/>
        <end position="156"/>
    </location>
</feature>
<evidence type="ECO:0000313" key="3">
    <source>
        <dbReference type="EMBL" id="WAQ82900.1"/>
    </source>
</evidence>
<feature type="compositionally biased region" description="Polar residues" evidence="1">
    <location>
        <begin position="572"/>
        <end position="581"/>
    </location>
</feature>
<accession>A0ABY7CCR1</accession>
<evidence type="ECO:0000256" key="1">
    <source>
        <dbReference type="SAM" id="MobiDB-lite"/>
    </source>
</evidence>
<dbReference type="EMBL" id="CP110423">
    <property type="protein sequence ID" value="WAQ82900.1"/>
    <property type="molecule type" value="Genomic_DNA"/>
</dbReference>
<feature type="region of interest" description="Disordered" evidence="1">
    <location>
        <begin position="411"/>
        <end position="471"/>
    </location>
</feature>
<organism evidence="3 4">
    <name type="scientific">Puccinia triticina</name>
    <dbReference type="NCBI Taxonomy" id="208348"/>
    <lineage>
        <taxon>Eukaryota</taxon>
        <taxon>Fungi</taxon>
        <taxon>Dikarya</taxon>
        <taxon>Basidiomycota</taxon>
        <taxon>Pucciniomycotina</taxon>
        <taxon>Pucciniomycetes</taxon>
        <taxon>Pucciniales</taxon>
        <taxon>Pucciniaceae</taxon>
        <taxon>Puccinia</taxon>
    </lineage>
</organism>
<feature type="region of interest" description="Disordered" evidence="1">
    <location>
        <begin position="145"/>
        <end position="395"/>
    </location>
</feature>
<feature type="compositionally biased region" description="Basic residues" evidence="1">
    <location>
        <begin position="210"/>
        <end position="219"/>
    </location>
</feature>
<feature type="compositionally biased region" description="Low complexity" evidence="1">
    <location>
        <begin position="360"/>
        <end position="387"/>
    </location>
</feature>
<feature type="compositionally biased region" description="Low complexity" evidence="1">
    <location>
        <begin position="432"/>
        <end position="454"/>
    </location>
</feature>
<feature type="compositionally biased region" description="Basic and acidic residues" evidence="1">
    <location>
        <begin position="322"/>
        <end position="342"/>
    </location>
</feature>